<dbReference type="Pfam" id="PF13369">
    <property type="entry name" value="Transglut_core2"/>
    <property type="match status" value="1"/>
</dbReference>
<evidence type="ECO:0000313" key="3">
    <source>
        <dbReference type="EMBL" id="SUI80567.1"/>
    </source>
</evidence>
<comment type="similarity">
    <text evidence="1">Belongs to the UPF0162 family.</text>
</comment>
<evidence type="ECO:0000259" key="2">
    <source>
        <dbReference type="Pfam" id="PF13369"/>
    </source>
</evidence>
<reference evidence="3 4" key="1">
    <citation type="submission" date="2018-06" db="EMBL/GenBank/DDBJ databases">
        <authorList>
            <consortium name="Pathogen Informatics"/>
            <person name="Doyle S."/>
        </authorList>
    </citation>
    <scope>NUCLEOTIDE SEQUENCE [LARGE SCALE GENOMIC DNA]</scope>
    <source>
        <strain evidence="3 4">NCTC10738</strain>
    </source>
</reference>
<gene>
    <name evidence="3" type="ORF">NCTC10738_02798</name>
</gene>
<evidence type="ECO:0000256" key="1">
    <source>
        <dbReference type="ARBA" id="ARBA00007100"/>
    </source>
</evidence>
<keyword evidence="4" id="KW-1185">Reference proteome</keyword>
<accession>A0A380AHX0</accession>
<evidence type="ECO:0000313" key="4">
    <source>
        <dbReference type="Proteomes" id="UP000254069"/>
    </source>
</evidence>
<organism evidence="3 4">
    <name type="scientific">Shewanella algae</name>
    <dbReference type="NCBI Taxonomy" id="38313"/>
    <lineage>
        <taxon>Bacteria</taxon>
        <taxon>Pseudomonadati</taxon>
        <taxon>Pseudomonadota</taxon>
        <taxon>Gammaproteobacteria</taxon>
        <taxon>Alteromonadales</taxon>
        <taxon>Shewanellaceae</taxon>
        <taxon>Shewanella</taxon>
    </lineage>
</organism>
<dbReference type="Pfam" id="PF13371">
    <property type="entry name" value="TPR_9"/>
    <property type="match status" value="1"/>
</dbReference>
<dbReference type="RefSeq" id="WP_096140857.1">
    <property type="nucleotide sequence ID" value="NZ_AP024609.1"/>
</dbReference>
<protein>
    <recommendedName>
        <fullName evidence="2">Protein SirB1 N-terminal domain-containing protein</fullName>
    </recommendedName>
</protein>
<sequence>MQQYSLKQDELSLPESAFELCQHLGFGLAKQANWAWLELSGSVLSHYLVDQQRRFQALLNWFYKDLGFAPREDYFSRQAADLGQCILSRQGNSTTLATVLMLLGKQLDLKFDPVLLPGTTVLACHVAGELIYLDPLRGERLSKERLHALVRGELGNSAPLKASYLKPVGTQRLMTRMLHELKAGAIVAHEFEVAMECCNLLLEWHADDLSLHRERAFIAQQLGAIHVASADLQYFVDNSPHDPVVELVKMQLRELGDDPQTFH</sequence>
<dbReference type="AlphaFoldDB" id="A0A380AHX0"/>
<dbReference type="EMBL" id="UGYO01000001">
    <property type="protein sequence ID" value="SUI80567.1"/>
    <property type="molecule type" value="Genomic_DNA"/>
</dbReference>
<feature type="domain" description="Protein SirB1 N-terminal" evidence="2">
    <location>
        <begin position="50"/>
        <end position="178"/>
    </location>
</feature>
<name>A0A380AHX0_9GAMM</name>
<dbReference type="Proteomes" id="UP000254069">
    <property type="component" value="Unassembled WGS sequence"/>
</dbReference>
<dbReference type="InterPro" id="IPR032698">
    <property type="entry name" value="SirB1_N"/>
</dbReference>
<proteinExistence type="inferred from homology"/>
<accession>A0A3G4UR83</accession>